<name>A0A1J1HKC7_9DIPT</name>
<dbReference type="AlphaFoldDB" id="A0A1J1HKC7"/>
<proteinExistence type="predicted"/>
<reference evidence="1 2" key="1">
    <citation type="submission" date="2015-04" db="EMBL/GenBank/DDBJ databases">
        <authorList>
            <person name="Syromyatnikov M.Y."/>
            <person name="Popov V.N."/>
        </authorList>
    </citation>
    <scope>NUCLEOTIDE SEQUENCE [LARGE SCALE GENOMIC DNA]</scope>
</reference>
<accession>A0A1J1HKC7</accession>
<dbReference type="Proteomes" id="UP000183832">
    <property type="component" value="Unassembled WGS sequence"/>
</dbReference>
<sequence length="89" mass="10215">MNSNLSLFHQDHLCLSINKQSRIKNYALLIQLPLSFHETLAHLSDENLHTEGPLSTHNCAFQLFHVTKLLCIKHKKERQCSNALLPETP</sequence>
<evidence type="ECO:0000313" key="2">
    <source>
        <dbReference type="Proteomes" id="UP000183832"/>
    </source>
</evidence>
<organism evidence="1 2">
    <name type="scientific">Clunio marinus</name>
    <dbReference type="NCBI Taxonomy" id="568069"/>
    <lineage>
        <taxon>Eukaryota</taxon>
        <taxon>Metazoa</taxon>
        <taxon>Ecdysozoa</taxon>
        <taxon>Arthropoda</taxon>
        <taxon>Hexapoda</taxon>
        <taxon>Insecta</taxon>
        <taxon>Pterygota</taxon>
        <taxon>Neoptera</taxon>
        <taxon>Endopterygota</taxon>
        <taxon>Diptera</taxon>
        <taxon>Nematocera</taxon>
        <taxon>Chironomoidea</taxon>
        <taxon>Chironomidae</taxon>
        <taxon>Clunio</taxon>
    </lineage>
</organism>
<dbReference type="EMBL" id="CVRI01000002">
    <property type="protein sequence ID" value="CRK86697.1"/>
    <property type="molecule type" value="Genomic_DNA"/>
</dbReference>
<protein>
    <submittedName>
        <fullName evidence="1">CLUMA_CG000530, isoform A</fullName>
    </submittedName>
</protein>
<evidence type="ECO:0000313" key="1">
    <source>
        <dbReference type="EMBL" id="CRK86697.1"/>
    </source>
</evidence>
<keyword evidence="2" id="KW-1185">Reference proteome</keyword>
<gene>
    <name evidence="1" type="ORF">CLUMA_CG000530</name>
</gene>